<feature type="active site" evidence="4">
    <location>
        <position position="144"/>
    </location>
</feature>
<dbReference type="EC" id="5.4.99.-" evidence="6"/>
<dbReference type="InterPro" id="IPR036986">
    <property type="entry name" value="S4_RNA-bd_sf"/>
</dbReference>
<comment type="caution">
    <text evidence="8">The sequence shown here is derived from an EMBL/GenBank/DDBJ whole genome shotgun (WGS) entry which is preliminary data.</text>
</comment>
<dbReference type="GO" id="GO:0140098">
    <property type="term" value="F:catalytic activity, acting on RNA"/>
    <property type="evidence" value="ECO:0007669"/>
    <property type="project" value="UniProtKB-ARBA"/>
</dbReference>
<evidence type="ECO:0000256" key="6">
    <source>
        <dbReference type="RuleBase" id="RU362028"/>
    </source>
</evidence>
<comment type="similarity">
    <text evidence="2 6">Belongs to the pseudouridine synthase RluA family.</text>
</comment>
<dbReference type="PANTHER" id="PTHR21600">
    <property type="entry name" value="MITOCHONDRIAL RNA PSEUDOURIDINE SYNTHASE"/>
    <property type="match status" value="1"/>
</dbReference>
<gene>
    <name evidence="8" type="ORF">DWV06_11720</name>
</gene>
<dbReference type="GO" id="GO:0001522">
    <property type="term" value="P:pseudouridine synthesis"/>
    <property type="evidence" value="ECO:0007669"/>
    <property type="project" value="InterPro"/>
</dbReference>
<keyword evidence="5" id="KW-0694">RNA-binding</keyword>
<dbReference type="Gene3D" id="3.30.2350.10">
    <property type="entry name" value="Pseudouridine synthase"/>
    <property type="match status" value="1"/>
</dbReference>
<evidence type="ECO:0000313" key="8">
    <source>
        <dbReference type="EMBL" id="RDU23026.1"/>
    </source>
</evidence>
<evidence type="ECO:0000256" key="1">
    <source>
        <dbReference type="ARBA" id="ARBA00000073"/>
    </source>
</evidence>
<dbReference type="OrthoDB" id="9773999at2"/>
<accession>A0A371ATX9</accession>
<organism evidence="8 9">
    <name type="scientific">Anaerosacchariphilus polymeriproducens</name>
    <dbReference type="NCBI Taxonomy" id="1812858"/>
    <lineage>
        <taxon>Bacteria</taxon>
        <taxon>Bacillati</taxon>
        <taxon>Bacillota</taxon>
        <taxon>Clostridia</taxon>
        <taxon>Lachnospirales</taxon>
        <taxon>Lachnospiraceae</taxon>
        <taxon>Anaerosacchariphilus</taxon>
    </lineage>
</organism>
<dbReference type="InterPro" id="IPR020103">
    <property type="entry name" value="PsdUridine_synth_cat_dom_sf"/>
</dbReference>
<dbReference type="RefSeq" id="WP_115482368.1">
    <property type="nucleotide sequence ID" value="NZ_QRCT01000034.1"/>
</dbReference>
<dbReference type="PROSITE" id="PS50889">
    <property type="entry name" value="S4"/>
    <property type="match status" value="1"/>
</dbReference>
<dbReference type="InterPro" id="IPR006225">
    <property type="entry name" value="PsdUridine_synth_RluC/D"/>
</dbReference>
<proteinExistence type="inferred from homology"/>
<feature type="domain" description="Pseudouridine synthase RsuA/RluA-like" evidence="7">
    <location>
        <begin position="91"/>
        <end position="250"/>
    </location>
</feature>
<dbReference type="SUPFAM" id="SSF55120">
    <property type="entry name" value="Pseudouridine synthase"/>
    <property type="match status" value="1"/>
</dbReference>
<dbReference type="Pfam" id="PF00849">
    <property type="entry name" value="PseudoU_synth_2"/>
    <property type="match status" value="1"/>
</dbReference>
<evidence type="ECO:0000256" key="3">
    <source>
        <dbReference type="ARBA" id="ARBA00023235"/>
    </source>
</evidence>
<comment type="function">
    <text evidence="6">Responsible for synthesis of pseudouridine from uracil.</text>
</comment>
<dbReference type="Proteomes" id="UP000255036">
    <property type="component" value="Unassembled WGS sequence"/>
</dbReference>
<dbReference type="NCBIfam" id="TIGR00005">
    <property type="entry name" value="rluA_subfam"/>
    <property type="match status" value="1"/>
</dbReference>
<dbReference type="GO" id="GO:0006396">
    <property type="term" value="P:RNA processing"/>
    <property type="evidence" value="ECO:0007669"/>
    <property type="project" value="UniProtKB-ARBA"/>
</dbReference>
<dbReference type="CDD" id="cd02869">
    <property type="entry name" value="PseudoU_synth_RluA_like"/>
    <property type="match status" value="1"/>
</dbReference>
<protein>
    <recommendedName>
        <fullName evidence="6">Pseudouridine synthase</fullName>
        <ecNumber evidence="6">5.4.99.-</ecNumber>
    </recommendedName>
</protein>
<evidence type="ECO:0000259" key="7">
    <source>
        <dbReference type="Pfam" id="PF00849"/>
    </source>
</evidence>
<keyword evidence="3 6" id="KW-0413">Isomerase</keyword>
<name>A0A371ATX9_9FIRM</name>
<comment type="catalytic activity">
    <reaction evidence="1 6">
        <text>a uridine in RNA = a pseudouridine in RNA</text>
        <dbReference type="Rhea" id="RHEA:48348"/>
        <dbReference type="Rhea" id="RHEA-COMP:12068"/>
        <dbReference type="Rhea" id="RHEA-COMP:12069"/>
        <dbReference type="ChEBI" id="CHEBI:65314"/>
        <dbReference type="ChEBI" id="CHEBI:65315"/>
    </reaction>
</comment>
<dbReference type="EMBL" id="QRCT01000034">
    <property type="protein sequence ID" value="RDU23026.1"/>
    <property type="molecule type" value="Genomic_DNA"/>
</dbReference>
<sequence length="316" mass="36623">MKSIIVSENEAGQRLNKFLNKYLNEAPNSFIYKMLRKKNITLNEKKASGSEKLERNDIIKLFLSDETIDKFSNNKFKKVHANLNIIYEDSHVLFVNKPAGILSQKAKDTDVSIIEHILSYLVESNQLTLNELQTFRPSICNRLDRNTSGFMIAGKSLLGLQVMSRIIKDRTVQKFYRAIVKGNVKEEKYLKGYLVKEEKLNKVNIYSKSISNSKYIETKYIPVYHTEEYSILEVELITGRSHQIRAHLASIGHPIIGDDKYGDAKVNLFYKKHSGINHQLLHSYRIVIPQLEELPNLSNKEFIAKEPEYFAQFYKK</sequence>
<evidence type="ECO:0000256" key="5">
    <source>
        <dbReference type="PROSITE-ProRule" id="PRU00182"/>
    </source>
</evidence>
<dbReference type="AlphaFoldDB" id="A0A371ATX9"/>
<dbReference type="InterPro" id="IPR050188">
    <property type="entry name" value="RluA_PseudoU_synthase"/>
</dbReference>
<dbReference type="PANTHER" id="PTHR21600:SF83">
    <property type="entry name" value="PSEUDOURIDYLATE SYNTHASE RPUSD4, MITOCHONDRIAL"/>
    <property type="match status" value="1"/>
</dbReference>
<evidence type="ECO:0000256" key="4">
    <source>
        <dbReference type="PIRSR" id="PIRSR606225-1"/>
    </source>
</evidence>
<keyword evidence="9" id="KW-1185">Reference proteome</keyword>
<dbReference type="GO" id="GO:0003723">
    <property type="term" value="F:RNA binding"/>
    <property type="evidence" value="ECO:0007669"/>
    <property type="project" value="UniProtKB-KW"/>
</dbReference>
<evidence type="ECO:0000256" key="2">
    <source>
        <dbReference type="ARBA" id="ARBA00010876"/>
    </source>
</evidence>
<dbReference type="Gene3D" id="3.10.290.10">
    <property type="entry name" value="RNA-binding S4 domain"/>
    <property type="match status" value="1"/>
</dbReference>
<reference evidence="8 9" key="1">
    <citation type="submission" date="2018-07" db="EMBL/GenBank/DDBJ databases">
        <title>Anaerosacharophilus polymeroproducens gen. nov. sp. nov., an anaerobic bacterium isolated from salt field.</title>
        <authorList>
            <person name="Kim W."/>
            <person name="Yang S.-H."/>
            <person name="Oh J."/>
            <person name="Lee J.-H."/>
            <person name="Kwon K.K."/>
        </authorList>
    </citation>
    <scope>NUCLEOTIDE SEQUENCE [LARGE SCALE GENOMIC DNA]</scope>
    <source>
        <strain evidence="8 9">MCWD5</strain>
    </source>
</reference>
<dbReference type="GO" id="GO:0009982">
    <property type="term" value="F:pseudouridine synthase activity"/>
    <property type="evidence" value="ECO:0007669"/>
    <property type="project" value="InterPro"/>
</dbReference>
<dbReference type="InterPro" id="IPR006145">
    <property type="entry name" value="PsdUridine_synth_RsuA/RluA"/>
</dbReference>
<evidence type="ECO:0000313" key="9">
    <source>
        <dbReference type="Proteomes" id="UP000255036"/>
    </source>
</evidence>